<dbReference type="InterPro" id="IPR012948">
    <property type="entry name" value="AARP2CN"/>
</dbReference>
<comment type="catalytic activity">
    <reaction evidence="9">
        <text>GTP + H2O = GDP + phosphate + H(+)</text>
        <dbReference type="Rhea" id="RHEA:19669"/>
        <dbReference type="ChEBI" id="CHEBI:15377"/>
        <dbReference type="ChEBI" id="CHEBI:15378"/>
        <dbReference type="ChEBI" id="CHEBI:37565"/>
        <dbReference type="ChEBI" id="CHEBI:43474"/>
        <dbReference type="ChEBI" id="CHEBI:58189"/>
    </reaction>
    <physiologicalReaction direction="left-to-right" evidence="9">
        <dbReference type="Rhea" id="RHEA:19670"/>
    </physiologicalReaction>
</comment>
<comment type="subcellular location">
    <subcellularLocation>
        <location evidence="1">Nucleus</location>
        <location evidence="1">Nucleolus</location>
    </subcellularLocation>
</comment>
<evidence type="ECO:0000256" key="6">
    <source>
        <dbReference type="ARBA" id="ARBA00022840"/>
    </source>
</evidence>
<dbReference type="OrthoDB" id="10260897at2759"/>
<dbReference type="PROSITE" id="PS51714">
    <property type="entry name" value="G_BMS1"/>
    <property type="match status" value="1"/>
</dbReference>
<keyword evidence="7" id="KW-0342">GTP-binding</keyword>
<keyword evidence="14" id="KW-1185">Reference proteome</keyword>
<feature type="region of interest" description="Disordered" evidence="11">
    <location>
        <begin position="1"/>
        <end position="35"/>
    </location>
</feature>
<dbReference type="VEuPathDB" id="VectorBase:HLOH_053247"/>
<feature type="compositionally biased region" description="Acidic residues" evidence="11">
    <location>
        <begin position="639"/>
        <end position="648"/>
    </location>
</feature>
<dbReference type="GO" id="GO:0005525">
    <property type="term" value="F:GTP binding"/>
    <property type="evidence" value="ECO:0007669"/>
    <property type="project" value="UniProtKB-KW"/>
</dbReference>
<evidence type="ECO:0000256" key="10">
    <source>
        <dbReference type="ARBA" id="ARBA00061391"/>
    </source>
</evidence>
<keyword evidence="5" id="KW-0378">Hydrolase</keyword>
<feature type="compositionally biased region" description="Basic and acidic residues" evidence="11">
    <location>
        <begin position="17"/>
        <end position="30"/>
    </location>
</feature>
<dbReference type="InterPro" id="IPR037875">
    <property type="entry name" value="Bms1_N"/>
</dbReference>
<evidence type="ECO:0000256" key="4">
    <source>
        <dbReference type="ARBA" id="ARBA00022741"/>
    </source>
</evidence>
<evidence type="ECO:0000256" key="9">
    <source>
        <dbReference type="ARBA" id="ARBA00049117"/>
    </source>
</evidence>
<evidence type="ECO:0000256" key="8">
    <source>
        <dbReference type="ARBA" id="ARBA00023242"/>
    </source>
</evidence>
<evidence type="ECO:0000256" key="3">
    <source>
        <dbReference type="ARBA" id="ARBA00022553"/>
    </source>
</evidence>
<feature type="compositionally biased region" description="Basic and acidic residues" evidence="11">
    <location>
        <begin position="516"/>
        <end position="528"/>
    </location>
</feature>
<dbReference type="Proteomes" id="UP000821853">
    <property type="component" value="Chromosome 1"/>
</dbReference>
<dbReference type="GO" id="GO:0034511">
    <property type="term" value="F:U3 snoRNA binding"/>
    <property type="evidence" value="ECO:0007669"/>
    <property type="project" value="TreeGrafter"/>
</dbReference>
<dbReference type="SMART" id="SM01362">
    <property type="entry name" value="DUF663"/>
    <property type="match status" value="1"/>
</dbReference>
<dbReference type="AlphaFoldDB" id="A0A9J6FGC9"/>
<dbReference type="GO" id="GO:0000479">
    <property type="term" value="P:endonucleolytic cleavage of tricistronic rRNA transcript (SSU-rRNA, 5.8S rRNA, LSU-rRNA)"/>
    <property type="evidence" value="ECO:0007669"/>
    <property type="project" value="TreeGrafter"/>
</dbReference>
<accession>A0A9J6FGC9</accession>
<protein>
    <recommendedName>
        <fullName evidence="12">Bms1-type G domain-containing protein</fullName>
    </recommendedName>
</protein>
<evidence type="ECO:0000313" key="14">
    <source>
        <dbReference type="Proteomes" id="UP000821853"/>
    </source>
</evidence>
<dbReference type="OMA" id="KLHVPMV"/>
<dbReference type="InterPro" id="IPR030387">
    <property type="entry name" value="G_Bms1/Tsr1_dom"/>
</dbReference>
<keyword evidence="6" id="KW-0067">ATP-binding</keyword>
<dbReference type="GO" id="GO:0005654">
    <property type="term" value="C:nucleoplasm"/>
    <property type="evidence" value="ECO:0007669"/>
    <property type="project" value="UniProtKB-ARBA"/>
</dbReference>
<gene>
    <name evidence="13" type="ORF">HPB48_002962</name>
</gene>
<feature type="region of interest" description="Disordered" evidence="11">
    <location>
        <begin position="639"/>
        <end position="688"/>
    </location>
</feature>
<dbReference type="GO" id="GO:0000462">
    <property type="term" value="P:maturation of SSU-rRNA from tricistronic rRNA transcript (SSU-rRNA, 5.8S rRNA, LSU-rRNA)"/>
    <property type="evidence" value="ECO:0007669"/>
    <property type="project" value="TreeGrafter"/>
</dbReference>
<dbReference type="InterPro" id="IPR000795">
    <property type="entry name" value="T_Tr_GTP-bd_dom"/>
</dbReference>
<evidence type="ECO:0000259" key="12">
    <source>
        <dbReference type="PROSITE" id="PS51714"/>
    </source>
</evidence>
<evidence type="ECO:0000313" key="13">
    <source>
        <dbReference type="EMBL" id="KAH9361100.1"/>
    </source>
</evidence>
<dbReference type="InterPro" id="IPR007034">
    <property type="entry name" value="BMS1_TSR1_C"/>
</dbReference>
<comment type="similarity">
    <text evidence="10">Belongs to the TRAFAC class translation factor GTPase superfamily. Bms1-like GTPase family. BMS1 subfamily.</text>
</comment>
<dbReference type="GO" id="GO:0005524">
    <property type="term" value="F:ATP binding"/>
    <property type="evidence" value="ECO:0007669"/>
    <property type="project" value="UniProtKB-KW"/>
</dbReference>
<evidence type="ECO:0000256" key="7">
    <source>
        <dbReference type="ARBA" id="ARBA00023134"/>
    </source>
</evidence>
<feature type="compositionally biased region" description="Acidic residues" evidence="11">
    <location>
        <begin position="665"/>
        <end position="675"/>
    </location>
</feature>
<feature type="domain" description="Bms1-type G" evidence="12">
    <location>
        <begin position="111"/>
        <end position="278"/>
    </location>
</feature>
<feature type="compositionally biased region" description="Acidic residues" evidence="11">
    <location>
        <begin position="491"/>
        <end position="515"/>
    </location>
</feature>
<evidence type="ECO:0000256" key="11">
    <source>
        <dbReference type="SAM" id="MobiDB-lite"/>
    </source>
</evidence>
<dbReference type="Gene3D" id="3.40.50.300">
    <property type="entry name" value="P-loop containing nucleotide triphosphate hydrolases"/>
    <property type="match status" value="1"/>
</dbReference>
<keyword evidence="3" id="KW-0597">Phosphoprotein</keyword>
<dbReference type="SUPFAM" id="SSF52540">
    <property type="entry name" value="P-loop containing nucleoside triphosphate hydrolases"/>
    <property type="match status" value="1"/>
</dbReference>
<dbReference type="PANTHER" id="PTHR12858:SF2">
    <property type="entry name" value="RIBOSOME BIOGENESIS PROTEIN BMS1 HOMOLOG"/>
    <property type="match status" value="1"/>
</dbReference>
<keyword evidence="2" id="KW-0690">Ribosome biogenesis</keyword>
<comment type="caution">
    <text evidence="13">The sequence shown here is derived from an EMBL/GenBank/DDBJ whole genome shotgun (WGS) entry which is preliminary data.</text>
</comment>
<dbReference type="Pfam" id="PF00009">
    <property type="entry name" value="GTP_EFTU"/>
    <property type="match status" value="1"/>
</dbReference>
<evidence type="ECO:0000256" key="1">
    <source>
        <dbReference type="ARBA" id="ARBA00004604"/>
    </source>
</evidence>
<keyword evidence="8" id="KW-0539">Nucleus</keyword>
<organism evidence="13 14">
    <name type="scientific">Haemaphysalis longicornis</name>
    <name type="common">Bush tick</name>
    <dbReference type="NCBI Taxonomy" id="44386"/>
    <lineage>
        <taxon>Eukaryota</taxon>
        <taxon>Metazoa</taxon>
        <taxon>Ecdysozoa</taxon>
        <taxon>Arthropoda</taxon>
        <taxon>Chelicerata</taxon>
        <taxon>Arachnida</taxon>
        <taxon>Acari</taxon>
        <taxon>Parasitiformes</taxon>
        <taxon>Ixodida</taxon>
        <taxon>Ixodoidea</taxon>
        <taxon>Ixodidae</taxon>
        <taxon>Haemaphysalinae</taxon>
        <taxon>Haemaphysalis</taxon>
    </lineage>
</organism>
<dbReference type="GO" id="GO:0030686">
    <property type="term" value="C:90S preribosome"/>
    <property type="evidence" value="ECO:0007669"/>
    <property type="project" value="TreeGrafter"/>
</dbReference>
<dbReference type="Pfam" id="PF08142">
    <property type="entry name" value="AARP2CN"/>
    <property type="match status" value="1"/>
</dbReference>
<dbReference type="SMART" id="SM00785">
    <property type="entry name" value="AARP2CN"/>
    <property type="match status" value="1"/>
</dbReference>
<dbReference type="InterPro" id="IPR027417">
    <property type="entry name" value="P-loop_NTPase"/>
</dbReference>
<evidence type="ECO:0000256" key="5">
    <source>
        <dbReference type="ARBA" id="ARBA00022801"/>
    </source>
</evidence>
<dbReference type="PANTHER" id="PTHR12858">
    <property type="entry name" value="RIBOSOME BIOGENESIS PROTEIN"/>
    <property type="match status" value="1"/>
</dbReference>
<dbReference type="EMBL" id="JABSTR010000001">
    <property type="protein sequence ID" value="KAH9361100.1"/>
    <property type="molecule type" value="Genomic_DNA"/>
</dbReference>
<feature type="compositionally biased region" description="Acidic residues" evidence="11">
    <location>
        <begin position="454"/>
        <end position="484"/>
    </location>
</feature>
<reference evidence="13 14" key="1">
    <citation type="journal article" date="2020" name="Cell">
        <title>Large-Scale Comparative Analyses of Tick Genomes Elucidate Their Genetic Diversity and Vector Capacities.</title>
        <authorList>
            <consortium name="Tick Genome and Microbiome Consortium (TIGMIC)"/>
            <person name="Jia N."/>
            <person name="Wang J."/>
            <person name="Shi W."/>
            <person name="Du L."/>
            <person name="Sun Y."/>
            <person name="Zhan W."/>
            <person name="Jiang J.F."/>
            <person name="Wang Q."/>
            <person name="Zhang B."/>
            <person name="Ji P."/>
            <person name="Bell-Sakyi L."/>
            <person name="Cui X.M."/>
            <person name="Yuan T.T."/>
            <person name="Jiang B.G."/>
            <person name="Yang W.F."/>
            <person name="Lam T.T."/>
            <person name="Chang Q.C."/>
            <person name="Ding S.J."/>
            <person name="Wang X.J."/>
            <person name="Zhu J.G."/>
            <person name="Ruan X.D."/>
            <person name="Zhao L."/>
            <person name="Wei J.T."/>
            <person name="Ye R.Z."/>
            <person name="Que T.C."/>
            <person name="Du C.H."/>
            <person name="Zhou Y.H."/>
            <person name="Cheng J.X."/>
            <person name="Dai P.F."/>
            <person name="Guo W.B."/>
            <person name="Han X.H."/>
            <person name="Huang E.J."/>
            <person name="Li L.F."/>
            <person name="Wei W."/>
            <person name="Gao Y.C."/>
            <person name="Liu J.Z."/>
            <person name="Shao H.Z."/>
            <person name="Wang X."/>
            <person name="Wang C.C."/>
            <person name="Yang T.C."/>
            <person name="Huo Q.B."/>
            <person name="Li W."/>
            <person name="Chen H.Y."/>
            <person name="Chen S.E."/>
            <person name="Zhou L.G."/>
            <person name="Ni X.B."/>
            <person name="Tian J.H."/>
            <person name="Sheng Y."/>
            <person name="Liu T."/>
            <person name="Pan Y.S."/>
            <person name="Xia L.Y."/>
            <person name="Li J."/>
            <person name="Zhao F."/>
            <person name="Cao W.C."/>
        </authorList>
    </citation>
    <scope>NUCLEOTIDE SEQUENCE [LARGE SCALE GENOMIC DNA]</scope>
    <source>
        <strain evidence="13">HaeL-2018</strain>
    </source>
</reference>
<name>A0A9J6FGC9_HAELO</name>
<proteinExistence type="inferred from homology"/>
<feature type="region of interest" description="Disordered" evidence="11">
    <location>
        <begin position="424"/>
        <end position="537"/>
    </location>
</feature>
<evidence type="ECO:0000256" key="2">
    <source>
        <dbReference type="ARBA" id="ARBA00022517"/>
    </source>
</evidence>
<dbReference type="GO" id="GO:0032040">
    <property type="term" value="C:small-subunit processome"/>
    <property type="evidence" value="ECO:0007669"/>
    <property type="project" value="UniProtKB-ARBA"/>
</dbReference>
<dbReference type="GO" id="GO:0003924">
    <property type="term" value="F:GTPase activity"/>
    <property type="evidence" value="ECO:0007669"/>
    <property type="project" value="InterPro"/>
</dbReference>
<sequence>MEEDNKIKAHRARHSGRKAEKKEKKKEHVQDLTAKQRNPKAFAVQSVQKAEKKFRRQVVAMTCGTQATVWDAYNQLLLVPSTCCVLQLGAKDLQEKRHHVPLVDRTPVEPPPYIVAVVGPPKVGKTTLVQCLIKNFTRQFVSTITGPITIVSGKKRRLTLIECNNDVNCMIDVAKVADLVLLMVDASYGFEMETFEFLNICQVHGFPRIMGVLSHLDMIKNAKTLRHTKKQMKHRFWNEIYQARAGAKLFHLSGLLRGEYLKNEINNLGRFISVMKFRPLQWRTSHPYLLVDRIEDVTDPEQIRTNPKCDRTVCLYGYSRCGDFAIDEVSLLPDPCPLPDKEKRRSLSEKERLLYAPMAGVGGVVFDKDAVYIDLRSSCFSSGLGRGEEGGKQVDDMLQSMMKAKHTIDVKMETSKFTLFSDGDVLSANDIPGVPEPSGGRVRRPVLPPKSEGDAEEMESASEGESDECESDAASEAGSDDDDMPDKGSDFEDMPDEVGDWGEDDSEDDGGEEEEERSKWKQNMKEKAAQAFRARSQKQQNLQFLIYGNDGDDIDEGYAEKSETGDIAEFLGELFLQVKKRQNGMVEHWSSNNVDSTVCARTESDALVKDEEIRDEIKDSFVTGKWGEEEDAQALLEKDEELYGDFEDLEAKGGEEEETEKPQDDVDMDPSGEEESSGRSKKLSREEQDAQLEAKRLARKRKLKQTFDSEYDREDEKTYFDELKEELNEQAQLNQKEFEDLEDKRRVQFEGYRAGLYLRLELRKMPCELVEHFDASYPIIVGGLLAGEGRMGYCQAWPFSVRVKKHRWYKRILKSSDPLILSLGWRRFQTMPVFSTQDHNGRNRFLKYTPKHLHCNANFWGPITPQGTGFLALQEVHETTPSFRIAATGVVLDLDRSTQIVKKLKLTANPFKIYKKTAFLKDMFTSALEVTKFEGAALRTVSGIRGQIKKAIRAPPGAFRATFEDKILLSDLVFLKAWTEVPVQRFYMTLTTLLLPAEEKTKWQGMKTVGRLRAERGLKAPVVTDSLYKAPERKTFTFKPLVIPKELQKSLPYKDKPKVKSVTEGGNALERVAVVLEAPEKEKLDLVKMMKTVQREKQRQLKQATIQKVREHRAECRKKEMQQLKRQKEVKKRMCKALSRLKKPAPKV</sequence>
<dbReference type="CDD" id="cd01882">
    <property type="entry name" value="BMS1"/>
    <property type="match status" value="1"/>
</dbReference>
<dbReference type="FunFam" id="3.40.50.300:FF:000105">
    <property type="entry name" value="BMS1 ribosome biogenesis factor"/>
    <property type="match status" value="1"/>
</dbReference>
<dbReference type="InterPro" id="IPR039761">
    <property type="entry name" value="Bms1/Tsr1"/>
</dbReference>
<dbReference type="Pfam" id="PF04950">
    <property type="entry name" value="RIBIOP_C"/>
    <property type="match status" value="1"/>
</dbReference>
<keyword evidence="4" id="KW-0547">Nucleotide-binding</keyword>
<feature type="compositionally biased region" description="Basic and acidic residues" evidence="11">
    <location>
        <begin position="649"/>
        <end position="664"/>
    </location>
</feature>